<evidence type="ECO:0000256" key="1">
    <source>
        <dbReference type="SAM" id="MobiDB-lite"/>
    </source>
</evidence>
<reference evidence="2 3" key="1">
    <citation type="journal article" date="2023" name="IMA Fungus">
        <title>Comparative genomic study of the Penicillium genus elucidates a diverse pangenome and 15 lateral gene transfer events.</title>
        <authorList>
            <person name="Petersen C."/>
            <person name="Sorensen T."/>
            <person name="Nielsen M.R."/>
            <person name="Sondergaard T.E."/>
            <person name="Sorensen J.L."/>
            <person name="Fitzpatrick D.A."/>
            <person name="Frisvad J.C."/>
            <person name="Nielsen K.L."/>
        </authorList>
    </citation>
    <scope>NUCLEOTIDE SEQUENCE [LARGE SCALE GENOMIC DNA]</scope>
    <source>
        <strain evidence="2 3">IBT 29057</strain>
    </source>
</reference>
<dbReference type="Pfam" id="PF14223">
    <property type="entry name" value="Retrotran_gag_2"/>
    <property type="match status" value="1"/>
</dbReference>
<feature type="compositionally biased region" description="Polar residues" evidence="1">
    <location>
        <begin position="233"/>
        <end position="255"/>
    </location>
</feature>
<name>A0AAD6DA48_9EURO</name>
<feature type="region of interest" description="Disordered" evidence="1">
    <location>
        <begin position="213"/>
        <end position="255"/>
    </location>
</feature>
<dbReference type="EMBL" id="JAQJAC010000010">
    <property type="protein sequence ID" value="KAJ5569005.1"/>
    <property type="molecule type" value="Genomic_DNA"/>
</dbReference>
<keyword evidence="3" id="KW-1185">Reference proteome</keyword>
<protein>
    <submittedName>
        <fullName evidence="2">Uncharacterized protein</fullName>
    </submittedName>
</protein>
<organism evidence="2 3">
    <name type="scientific">Penicillium hetheringtonii</name>
    <dbReference type="NCBI Taxonomy" id="911720"/>
    <lineage>
        <taxon>Eukaryota</taxon>
        <taxon>Fungi</taxon>
        <taxon>Dikarya</taxon>
        <taxon>Ascomycota</taxon>
        <taxon>Pezizomycotina</taxon>
        <taxon>Eurotiomycetes</taxon>
        <taxon>Eurotiomycetidae</taxon>
        <taxon>Eurotiales</taxon>
        <taxon>Aspergillaceae</taxon>
        <taxon>Penicillium</taxon>
    </lineage>
</organism>
<gene>
    <name evidence="2" type="ORF">N7450_011491</name>
</gene>
<dbReference type="Proteomes" id="UP001216150">
    <property type="component" value="Unassembled WGS sequence"/>
</dbReference>
<evidence type="ECO:0000313" key="3">
    <source>
        <dbReference type="Proteomes" id="UP001216150"/>
    </source>
</evidence>
<comment type="caution">
    <text evidence="2">The sequence shown here is derived from an EMBL/GenBank/DDBJ whole genome shotgun (WGS) entry which is preliminary data.</text>
</comment>
<dbReference type="AlphaFoldDB" id="A0AAD6DA48"/>
<proteinExistence type="predicted"/>
<evidence type="ECO:0000313" key="2">
    <source>
        <dbReference type="EMBL" id="KAJ5569005.1"/>
    </source>
</evidence>
<sequence length="255" mass="28507">MSALVHDSPDRAVTAIEPLTGSDNFATWKPSRLSIQIRQAHFGGHPPLVEPHLVGAVRQRAIEARLEVEVQAFERHREWSRREAEAYHTIFRYLSPHISIHVAGLETSRDLWNELEERYRRMELATFCELFAQLRETTGQRCGSAREFVDRVRLLVHRLNAIAPGSIGDRTHIAILLTQIGPEYILIVDAIQNDKDPVNPATIGNRLANAEQTVQRKDATTVPSGVPGGPNHPSINTSRSVGRNSANNNRLGTMP</sequence>
<accession>A0AAD6DA48</accession>